<keyword evidence="2" id="KW-0456">Lyase</keyword>
<proteinExistence type="predicted"/>
<evidence type="ECO:0000259" key="1">
    <source>
        <dbReference type="Pfam" id="PF02602"/>
    </source>
</evidence>
<dbReference type="Gene3D" id="3.40.50.10090">
    <property type="match status" value="2"/>
</dbReference>
<accession>A0ABZ0HPA5</accession>
<dbReference type="CDD" id="cd06578">
    <property type="entry name" value="HemD"/>
    <property type="match status" value="1"/>
</dbReference>
<reference evidence="2 3" key="1">
    <citation type="submission" date="2023-10" db="EMBL/GenBank/DDBJ databases">
        <title>Novel methanotroph of the genus Methylocapsa from a subarctic wetland.</title>
        <authorList>
            <person name="Belova S.E."/>
            <person name="Oshkin I.Y."/>
            <person name="Miroshnikov K."/>
            <person name="Dedysh S.N."/>
        </authorList>
    </citation>
    <scope>NUCLEOTIDE SEQUENCE [LARGE SCALE GENOMIC DNA]</scope>
    <source>
        <strain evidence="2 3">RX1</strain>
    </source>
</reference>
<name>A0ABZ0HPA5_9HYPH</name>
<feature type="domain" description="Tetrapyrrole biosynthesis uroporphyrinogen III synthase" evidence="1">
    <location>
        <begin position="15"/>
        <end position="230"/>
    </location>
</feature>
<gene>
    <name evidence="2" type="ORF">RZS28_12440</name>
</gene>
<dbReference type="Proteomes" id="UP001626536">
    <property type="component" value="Chromosome"/>
</dbReference>
<protein>
    <submittedName>
        <fullName evidence="2">Uroporphyrinogen-III synthase</fullName>
        <ecNumber evidence="2">4.2.1.75</ecNumber>
    </submittedName>
</protein>
<dbReference type="EC" id="4.2.1.75" evidence="2"/>
<dbReference type="InterPro" id="IPR036108">
    <property type="entry name" value="4pyrrol_syn_uPrphyn_synt_sf"/>
</dbReference>
<dbReference type="GO" id="GO:0004852">
    <property type="term" value="F:uroporphyrinogen-III synthase activity"/>
    <property type="evidence" value="ECO:0007669"/>
    <property type="project" value="UniProtKB-EC"/>
</dbReference>
<organism evidence="2 3">
    <name type="scientific">Methylocapsa polymorpha</name>
    <dbReference type="NCBI Taxonomy" id="3080828"/>
    <lineage>
        <taxon>Bacteria</taxon>
        <taxon>Pseudomonadati</taxon>
        <taxon>Pseudomonadota</taxon>
        <taxon>Alphaproteobacteria</taxon>
        <taxon>Hyphomicrobiales</taxon>
        <taxon>Beijerinckiaceae</taxon>
        <taxon>Methylocapsa</taxon>
    </lineage>
</organism>
<evidence type="ECO:0000313" key="2">
    <source>
        <dbReference type="EMBL" id="WOJ88622.1"/>
    </source>
</evidence>
<dbReference type="InterPro" id="IPR003754">
    <property type="entry name" value="4pyrrol_synth_uPrphyn_synth"/>
</dbReference>
<keyword evidence="3" id="KW-1185">Reference proteome</keyword>
<sequence length="252" mass="26793">MLVLLTRALDEGMRTATKLAANGHRAVLSPVLDMVPTGAEWPRGVVGGVLATSAQAFELFSDTPDWPLPEARRLMPLFLVGERTRDAARERGFEGPATIAPDAKELAASVAANVDVSRRLVYLAGRDRKPDLERTLAEAGKSVETIEVYSAQAAEGLSEEAIGFLDAGEIGAVLHYSRRSAEIFLDLARQAGVDVSRLPHVSISSDAASPLRSAGLNEVHVAEKPNEQAVLTLVAALAAKAKTSLAHRDARS</sequence>
<dbReference type="RefSeq" id="WP_407338062.1">
    <property type="nucleotide sequence ID" value="NZ_CP136862.1"/>
</dbReference>
<dbReference type="Pfam" id="PF02602">
    <property type="entry name" value="HEM4"/>
    <property type="match status" value="1"/>
</dbReference>
<dbReference type="EMBL" id="CP136862">
    <property type="protein sequence ID" value="WOJ88622.1"/>
    <property type="molecule type" value="Genomic_DNA"/>
</dbReference>
<evidence type="ECO:0000313" key="3">
    <source>
        <dbReference type="Proteomes" id="UP001626536"/>
    </source>
</evidence>
<dbReference type="SUPFAM" id="SSF69618">
    <property type="entry name" value="HemD-like"/>
    <property type="match status" value="1"/>
</dbReference>